<dbReference type="EnsemblPlants" id="AET2Gv20613400.35">
    <property type="protein sequence ID" value="AET2Gv20613400.35"/>
    <property type="gene ID" value="AET2Gv20613400"/>
</dbReference>
<sequence>MLLWIQGELQYFIGVQLDGSDHVEPLRNRLSENTEIQSAKLVGQLSLSNFPFEDVKVLWFRKEYVGKRR</sequence>
<name>A0A453BRV3_AEGTS</name>
<reference evidence="1" key="5">
    <citation type="journal article" date="2021" name="G3 (Bethesda)">
        <title>Aegilops tauschii genome assembly Aet v5.0 features greater sequence contiguity and improved annotation.</title>
        <authorList>
            <person name="Wang L."/>
            <person name="Zhu T."/>
            <person name="Rodriguez J.C."/>
            <person name="Deal K.R."/>
            <person name="Dubcovsky J."/>
            <person name="McGuire P.E."/>
            <person name="Lux T."/>
            <person name="Spannagl M."/>
            <person name="Mayer K.F.X."/>
            <person name="Baldrich P."/>
            <person name="Meyers B.C."/>
            <person name="Huo N."/>
            <person name="Gu Y.Q."/>
            <person name="Zhou H."/>
            <person name="Devos K.M."/>
            <person name="Bennetzen J.L."/>
            <person name="Unver T."/>
            <person name="Budak H."/>
            <person name="Gulick P.J."/>
            <person name="Galiba G."/>
            <person name="Kalapos B."/>
            <person name="Nelson D.R."/>
            <person name="Li P."/>
            <person name="You F.M."/>
            <person name="Luo M.C."/>
            <person name="Dvorak J."/>
        </authorList>
    </citation>
    <scope>NUCLEOTIDE SEQUENCE [LARGE SCALE GENOMIC DNA]</scope>
    <source>
        <strain evidence="1">cv. AL8/78</strain>
    </source>
</reference>
<dbReference type="Proteomes" id="UP000015105">
    <property type="component" value="Chromosome 2D"/>
</dbReference>
<reference evidence="2" key="2">
    <citation type="journal article" date="2017" name="Nat. Plants">
        <title>The Aegilops tauschii genome reveals multiple impacts of transposons.</title>
        <authorList>
            <person name="Zhao G."/>
            <person name="Zou C."/>
            <person name="Li K."/>
            <person name="Wang K."/>
            <person name="Li T."/>
            <person name="Gao L."/>
            <person name="Zhang X."/>
            <person name="Wang H."/>
            <person name="Yang Z."/>
            <person name="Liu X."/>
            <person name="Jiang W."/>
            <person name="Mao L."/>
            <person name="Kong X."/>
            <person name="Jiao Y."/>
            <person name="Jia J."/>
        </authorList>
    </citation>
    <scope>NUCLEOTIDE SEQUENCE [LARGE SCALE GENOMIC DNA]</scope>
    <source>
        <strain evidence="2">cv. AL8/78</strain>
    </source>
</reference>
<dbReference type="AlphaFoldDB" id="A0A453BRV3"/>
<accession>A0A453BRV3</accession>
<keyword evidence="2" id="KW-1185">Reference proteome</keyword>
<organism evidence="1 2">
    <name type="scientific">Aegilops tauschii subsp. strangulata</name>
    <name type="common">Goatgrass</name>
    <dbReference type="NCBI Taxonomy" id="200361"/>
    <lineage>
        <taxon>Eukaryota</taxon>
        <taxon>Viridiplantae</taxon>
        <taxon>Streptophyta</taxon>
        <taxon>Embryophyta</taxon>
        <taxon>Tracheophyta</taxon>
        <taxon>Spermatophyta</taxon>
        <taxon>Magnoliopsida</taxon>
        <taxon>Liliopsida</taxon>
        <taxon>Poales</taxon>
        <taxon>Poaceae</taxon>
        <taxon>BOP clade</taxon>
        <taxon>Pooideae</taxon>
        <taxon>Triticodae</taxon>
        <taxon>Triticeae</taxon>
        <taxon>Triticinae</taxon>
        <taxon>Aegilops</taxon>
    </lineage>
</organism>
<proteinExistence type="predicted"/>
<evidence type="ECO:0000313" key="1">
    <source>
        <dbReference type="EnsemblPlants" id="AET2Gv20613400.35"/>
    </source>
</evidence>
<reference evidence="1" key="3">
    <citation type="journal article" date="2017" name="Nature">
        <title>Genome sequence of the progenitor of the wheat D genome Aegilops tauschii.</title>
        <authorList>
            <person name="Luo M.C."/>
            <person name="Gu Y.Q."/>
            <person name="Puiu D."/>
            <person name="Wang H."/>
            <person name="Twardziok S.O."/>
            <person name="Deal K.R."/>
            <person name="Huo N."/>
            <person name="Zhu T."/>
            <person name="Wang L."/>
            <person name="Wang Y."/>
            <person name="McGuire P.E."/>
            <person name="Liu S."/>
            <person name="Long H."/>
            <person name="Ramasamy R.K."/>
            <person name="Rodriguez J.C."/>
            <person name="Van S.L."/>
            <person name="Yuan L."/>
            <person name="Wang Z."/>
            <person name="Xia Z."/>
            <person name="Xiao L."/>
            <person name="Anderson O.D."/>
            <person name="Ouyang S."/>
            <person name="Liang Y."/>
            <person name="Zimin A.V."/>
            <person name="Pertea G."/>
            <person name="Qi P."/>
            <person name="Bennetzen J.L."/>
            <person name="Dai X."/>
            <person name="Dawson M.W."/>
            <person name="Muller H.G."/>
            <person name="Kugler K."/>
            <person name="Rivarola-Duarte L."/>
            <person name="Spannagl M."/>
            <person name="Mayer K.F.X."/>
            <person name="Lu F.H."/>
            <person name="Bevan M.W."/>
            <person name="Leroy P."/>
            <person name="Li P."/>
            <person name="You F.M."/>
            <person name="Sun Q."/>
            <person name="Liu Z."/>
            <person name="Lyons E."/>
            <person name="Wicker T."/>
            <person name="Salzberg S.L."/>
            <person name="Devos K.M."/>
            <person name="Dvorak J."/>
        </authorList>
    </citation>
    <scope>NUCLEOTIDE SEQUENCE [LARGE SCALE GENOMIC DNA]</scope>
    <source>
        <strain evidence="1">cv. AL8/78</strain>
    </source>
</reference>
<dbReference type="Gramene" id="AET2Gv20613400.35">
    <property type="protein sequence ID" value="AET2Gv20613400.35"/>
    <property type="gene ID" value="AET2Gv20613400"/>
</dbReference>
<reference evidence="1" key="4">
    <citation type="submission" date="2019-03" db="UniProtKB">
        <authorList>
            <consortium name="EnsemblPlants"/>
        </authorList>
    </citation>
    <scope>IDENTIFICATION</scope>
</reference>
<reference evidence="2" key="1">
    <citation type="journal article" date="2014" name="Science">
        <title>Ancient hybridizations among the ancestral genomes of bread wheat.</title>
        <authorList>
            <consortium name="International Wheat Genome Sequencing Consortium,"/>
            <person name="Marcussen T."/>
            <person name="Sandve S.R."/>
            <person name="Heier L."/>
            <person name="Spannagl M."/>
            <person name="Pfeifer M."/>
            <person name="Jakobsen K.S."/>
            <person name="Wulff B.B."/>
            <person name="Steuernagel B."/>
            <person name="Mayer K.F."/>
            <person name="Olsen O.A."/>
        </authorList>
    </citation>
    <scope>NUCLEOTIDE SEQUENCE [LARGE SCALE GENOMIC DNA]</scope>
    <source>
        <strain evidence="2">cv. AL8/78</strain>
    </source>
</reference>
<dbReference type="Gene3D" id="3.30.450.20">
    <property type="entry name" value="PAS domain"/>
    <property type="match status" value="1"/>
</dbReference>
<evidence type="ECO:0000313" key="2">
    <source>
        <dbReference type="Proteomes" id="UP000015105"/>
    </source>
</evidence>
<protein>
    <submittedName>
        <fullName evidence="1">Uncharacterized protein</fullName>
    </submittedName>
</protein>